<dbReference type="PANTHER" id="PTHR48098:SF1">
    <property type="entry name" value="DIACYLGLYCEROL ACYLTRANSFERASE_MYCOLYLTRANSFERASE AG85A"/>
    <property type="match status" value="1"/>
</dbReference>
<evidence type="ECO:0008006" key="4">
    <source>
        <dbReference type="Google" id="ProtNLM"/>
    </source>
</evidence>
<feature type="transmembrane region" description="Helical" evidence="1">
    <location>
        <begin position="76"/>
        <end position="97"/>
    </location>
</feature>
<gene>
    <name evidence="2" type="ORF">NS220_12665</name>
</gene>
<evidence type="ECO:0000256" key="1">
    <source>
        <dbReference type="SAM" id="Phobius"/>
    </source>
</evidence>
<dbReference type="EMBL" id="LDRT01000086">
    <property type="protein sequence ID" value="KTR93374.1"/>
    <property type="molecule type" value="Genomic_DNA"/>
</dbReference>
<organism evidence="2 3">
    <name type="scientific">Microbacterium testaceum</name>
    <name type="common">Aureobacterium testaceum</name>
    <name type="synonym">Brevibacterium testaceum</name>
    <dbReference type="NCBI Taxonomy" id="2033"/>
    <lineage>
        <taxon>Bacteria</taxon>
        <taxon>Bacillati</taxon>
        <taxon>Actinomycetota</taxon>
        <taxon>Actinomycetes</taxon>
        <taxon>Micrococcales</taxon>
        <taxon>Microbacteriaceae</taxon>
        <taxon>Microbacterium</taxon>
    </lineage>
</organism>
<dbReference type="Gene3D" id="3.40.50.1820">
    <property type="entry name" value="alpha/beta hydrolase"/>
    <property type="match status" value="1"/>
</dbReference>
<comment type="caution">
    <text evidence="2">The sequence shown here is derived from an EMBL/GenBank/DDBJ whole genome shotgun (WGS) entry which is preliminary data.</text>
</comment>
<feature type="transmembrane region" description="Helical" evidence="1">
    <location>
        <begin position="20"/>
        <end position="39"/>
    </location>
</feature>
<dbReference type="PANTHER" id="PTHR48098">
    <property type="entry name" value="ENTEROCHELIN ESTERASE-RELATED"/>
    <property type="match status" value="1"/>
</dbReference>
<dbReference type="InterPro" id="IPR029058">
    <property type="entry name" value="AB_hydrolase_fold"/>
</dbReference>
<keyword evidence="1" id="KW-0472">Membrane</keyword>
<dbReference type="InterPro" id="IPR050583">
    <property type="entry name" value="Mycobacterial_A85_antigen"/>
</dbReference>
<evidence type="ECO:0000313" key="2">
    <source>
        <dbReference type="EMBL" id="KTR93374.1"/>
    </source>
</evidence>
<protein>
    <recommendedName>
        <fullName evidence="4">Esterase</fullName>
    </recommendedName>
</protein>
<proteinExistence type="predicted"/>
<keyword evidence="1" id="KW-0812">Transmembrane</keyword>
<keyword evidence="1" id="KW-1133">Transmembrane helix</keyword>
<dbReference type="PATRIC" id="fig|2033.6.peg.3830"/>
<dbReference type="AlphaFoldDB" id="A0A147EV57"/>
<feature type="transmembrane region" description="Helical" evidence="1">
    <location>
        <begin position="46"/>
        <end position="64"/>
    </location>
</feature>
<accession>A0A147EV57</accession>
<dbReference type="GO" id="GO:0016747">
    <property type="term" value="F:acyltransferase activity, transferring groups other than amino-acyl groups"/>
    <property type="evidence" value="ECO:0007669"/>
    <property type="project" value="TreeGrafter"/>
</dbReference>
<evidence type="ECO:0000313" key="3">
    <source>
        <dbReference type="Proteomes" id="UP000075025"/>
    </source>
</evidence>
<reference evidence="2 3" key="1">
    <citation type="journal article" date="2016" name="Front. Microbiol.">
        <title>Genomic Resource of Rice Seed Associated Bacteria.</title>
        <authorList>
            <person name="Midha S."/>
            <person name="Bansal K."/>
            <person name="Sharma S."/>
            <person name="Kumar N."/>
            <person name="Patil P.P."/>
            <person name="Chaudhry V."/>
            <person name="Patil P.B."/>
        </authorList>
    </citation>
    <scope>NUCLEOTIDE SEQUENCE [LARGE SCALE GENOMIC DNA]</scope>
    <source>
        <strain evidence="2 3">NS220</strain>
    </source>
</reference>
<dbReference type="SUPFAM" id="SSF53474">
    <property type="entry name" value="alpha/beta-Hydrolases"/>
    <property type="match status" value="1"/>
</dbReference>
<feature type="transmembrane region" description="Helical" evidence="1">
    <location>
        <begin position="104"/>
        <end position="126"/>
    </location>
</feature>
<sequence length="438" mass="44784">MGGSPVNRFFLSFELIDSPLLVICAVLAGLGALAVVVWAPRWIVGTLLIGVAAGIVMYVVAHILEGQGMFQGPLPVHAATWATGGIFAVAVGIVGICRRPWGRRLVGVVTVLAGLLTAALGVNAAYGVTHNLAAILGVQALDPASLPAPTATSGDPATLYQNWQPPAGMPSQGSVSALTGDAKIPTGQYAARDASLYLPPAAQVANPPALPFLVFMMGQPGSPDPTNLAKALDAFAAKHNGLAPIAVVVDQLGAPERDPGCVDSAKFGAVATYINELVPKWAEAKLNIVKDHRYWTIGGFSNGGSCAAVYGAKYPQVWGQMLDIMGNEFPGSEHVDQTVKDVFGGDANAFQAAKPSVIMGAAPAGTYAGHLAIFTWGSLDTTYGPGQKANSEAAQAAGFTVVTYVVDGAGHTGEALDASLAYSLPVLAPVLGLAPPAS</sequence>
<dbReference type="Proteomes" id="UP000075025">
    <property type="component" value="Unassembled WGS sequence"/>
</dbReference>
<name>A0A147EV57_MICTE</name>